<dbReference type="Pfam" id="PF24626">
    <property type="entry name" value="SH3_Tf2-1"/>
    <property type="match status" value="1"/>
</dbReference>
<feature type="non-terminal residue" evidence="3">
    <location>
        <position position="1"/>
    </location>
</feature>
<evidence type="ECO:0000256" key="1">
    <source>
        <dbReference type="SAM" id="MobiDB-lite"/>
    </source>
</evidence>
<feature type="compositionally biased region" description="Polar residues" evidence="1">
    <location>
        <begin position="228"/>
        <end position="238"/>
    </location>
</feature>
<evidence type="ECO:0000313" key="3">
    <source>
        <dbReference type="EMBL" id="RDY07732.1"/>
    </source>
</evidence>
<keyword evidence="4" id="KW-1185">Reference proteome</keyword>
<name>A0A371HY68_MUCPR</name>
<comment type="caution">
    <text evidence="3">The sequence shown here is derived from an EMBL/GenBank/DDBJ whole genome shotgun (WGS) entry which is preliminary data.</text>
</comment>
<dbReference type="PANTHER" id="PTHR46148">
    <property type="entry name" value="CHROMO DOMAIN-CONTAINING PROTEIN"/>
    <property type="match status" value="1"/>
</dbReference>
<dbReference type="PANTHER" id="PTHR46148:SF60">
    <property type="entry name" value="CHROMO DOMAIN-CONTAINING PROTEIN"/>
    <property type="match status" value="1"/>
</dbReference>
<reference evidence="3" key="1">
    <citation type="submission" date="2018-05" db="EMBL/GenBank/DDBJ databases">
        <title>Draft genome of Mucuna pruriens seed.</title>
        <authorList>
            <person name="Nnadi N.E."/>
            <person name="Vos R."/>
            <person name="Hasami M.H."/>
            <person name="Devisetty U.K."/>
            <person name="Aguiy J.C."/>
        </authorList>
    </citation>
    <scope>NUCLEOTIDE SEQUENCE [LARGE SCALE GENOMIC DNA]</scope>
    <source>
        <strain evidence="3">JCA_2017</strain>
    </source>
</reference>
<dbReference type="Gene3D" id="3.30.420.10">
    <property type="entry name" value="Ribonuclease H-like superfamily/Ribonuclease H"/>
    <property type="match status" value="1"/>
</dbReference>
<dbReference type="InterPro" id="IPR056924">
    <property type="entry name" value="SH3_Tf2-1"/>
</dbReference>
<proteinExistence type="predicted"/>
<feature type="domain" description="Tf2-1-like SH3-like" evidence="2">
    <location>
        <begin position="74"/>
        <end position="127"/>
    </location>
</feature>
<gene>
    <name evidence="3" type="ORF">CR513_08109</name>
</gene>
<accession>A0A371HY68</accession>
<evidence type="ECO:0000259" key="2">
    <source>
        <dbReference type="Pfam" id="PF24626"/>
    </source>
</evidence>
<evidence type="ECO:0000313" key="4">
    <source>
        <dbReference type="Proteomes" id="UP000257109"/>
    </source>
</evidence>
<organism evidence="3 4">
    <name type="scientific">Mucuna pruriens</name>
    <name type="common">Velvet bean</name>
    <name type="synonym">Dolichos pruriens</name>
    <dbReference type="NCBI Taxonomy" id="157652"/>
    <lineage>
        <taxon>Eukaryota</taxon>
        <taxon>Viridiplantae</taxon>
        <taxon>Streptophyta</taxon>
        <taxon>Embryophyta</taxon>
        <taxon>Tracheophyta</taxon>
        <taxon>Spermatophyta</taxon>
        <taxon>Magnoliopsida</taxon>
        <taxon>eudicotyledons</taxon>
        <taxon>Gunneridae</taxon>
        <taxon>Pentapetalae</taxon>
        <taxon>rosids</taxon>
        <taxon>fabids</taxon>
        <taxon>Fabales</taxon>
        <taxon>Fabaceae</taxon>
        <taxon>Papilionoideae</taxon>
        <taxon>50 kb inversion clade</taxon>
        <taxon>NPAAA clade</taxon>
        <taxon>indigoferoid/millettioid clade</taxon>
        <taxon>Phaseoleae</taxon>
        <taxon>Mucuna</taxon>
    </lineage>
</organism>
<dbReference type="OrthoDB" id="1410086at2759"/>
<dbReference type="AlphaFoldDB" id="A0A371HY68"/>
<protein>
    <recommendedName>
        <fullName evidence="2">Tf2-1-like SH3-like domain-containing protein</fullName>
    </recommendedName>
</protein>
<feature type="non-terminal residue" evidence="3">
    <location>
        <position position="253"/>
    </location>
</feature>
<dbReference type="GO" id="GO:0003676">
    <property type="term" value="F:nucleic acid binding"/>
    <property type="evidence" value="ECO:0007669"/>
    <property type="project" value="InterPro"/>
</dbReference>
<feature type="region of interest" description="Disordered" evidence="1">
    <location>
        <begin position="221"/>
        <end position="253"/>
    </location>
</feature>
<dbReference type="InterPro" id="IPR036397">
    <property type="entry name" value="RNaseH_sf"/>
</dbReference>
<dbReference type="EMBL" id="QJKJ01001411">
    <property type="protein sequence ID" value="RDY07732.1"/>
    <property type="molecule type" value="Genomic_DNA"/>
</dbReference>
<sequence length="253" mass="29288">MLTLVVFTYNNSYHSSIGMVPYKALYGKRCRNPLCWFELGGSFMVGPETIEMVKIIQENMRVAQSKDLKFKQRDDMFLKVTSWIRVDRALNSSKFSLRFVGPYQIIKRVGEVSYQIALPLTLANLHNICKYLHDLSHMIELDDVQLRDTLSYEAVPLRIEDWRIKQLRGKENPLIKAVLGGTFDDNSMWELENQKRISYLDMFTPSQAELTRVNKRSLSRDEVILASPTPSRQEQSRLGNPRLAAQQPSREAQ</sequence>
<dbReference type="Proteomes" id="UP000257109">
    <property type="component" value="Unassembled WGS sequence"/>
</dbReference>